<dbReference type="Proteomes" id="UP000712600">
    <property type="component" value="Unassembled WGS sequence"/>
</dbReference>
<evidence type="ECO:0000256" key="1">
    <source>
        <dbReference type="SAM" id="Coils"/>
    </source>
</evidence>
<evidence type="ECO:0000313" key="3">
    <source>
        <dbReference type="EMBL" id="KAF3489697.1"/>
    </source>
</evidence>
<gene>
    <name evidence="3" type="ORF">F2Q69_00054516</name>
</gene>
<evidence type="ECO:0000256" key="2">
    <source>
        <dbReference type="SAM" id="MobiDB-lite"/>
    </source>
</evidence>
<protein>
    <submittedName>
        <fullName evidence="3">Uncharacterized protein</fullName>
    </submittedName>
</protein>
<dbReference type="EMBL" id="QGKX02002183">
    <property type="protein sequence ID" value="KAF3489697.1"/>
    <property type="molecule type" value="Genomic_DNA"/>
</dbReference>
<evidence type="ECO:0000313" key="4">
    <source>
        <dbReference type="Proteomes" id="UP000712600"/>
    </source>
</evidence>
<name>A0A8S9N8D1_BRACR</name>
<keyword evidence="1" id="KW-0175">Coiled coil</keyword>
<sequence>MTQLMIGAVRIDVALMVMAAKIDVSMSVRIFEELTQTQPKPNGLFAVQMRSGLHILTAAHPNTIGPQDTFWKNVPKVVVLSQQTWASFDRQRIRFQQKRIAKVDWSPDVPCVTTTGKRMKLPLIGHIPNAYPSYSELLRTQLRVTGGRDVAVLDSVAEGSNVSTANAPNVSLLKKKKNKSSKKEAVRSGDGKDLGEKDQVEGDHSTSETDGSNDLTEMGLVGSIGAKRKEPTDGYFLGPGGKIQKRSRGPSPLSLKEIAFLASRLLPWGGSSPPSDRFLLASSERWAFCHDKDSPFVSDPDACAELMRRIRGGAHLMPETSELAFPDGFIASAQADVEAAVRKNHCVGWLQILLRPKQQSRTRMRRSRSLKGLEGKLEAARSKIDRLEAEKTEEAEKAKRTMDHVRQVHRRELKFEMSCIGAAAADRFDKLGDTWSTEISVRRS</sequence>
<comment type="caution">
    <text evidence="3">The sequence shown here is derived from an EMBL/GenBank/DDBJ whole genome shotgun (WGS) entry which is preliminary data.</text>
</comment>
<feature type="coiled-coil region" evidence="1">
    <location>
        <begin position="370"/>
        <end position="404"/>
    </location>
</feature>
<organism evidence="3 4">
    <name type="scientific">Brassica cretica</name>
    <name type="common">Mustard</name>
    <dbReference type="NCBI Taxonomy" id="69181"/>
    <lineage>
        <taxon>Eukaryota</taxon>
        <taxon>Viridiplantae</taxon>
        <taxon>Streptophyta</taxon>
        <taxon>Embryophyta</taxon>
        <taxon>Tracheophyta</taxon>
        <taxon>Spermatophyta</taxon>
        <taxon>Magnoliopsida</taxon>
        <taxon>eudicotyledons</taxon>
        <taxon>Gunneridae</taxon>
        <taxon>Pentapetalae</taxon>
        <taxon>rosids</taxon>
        <taxon>malvids</taxon>
        <taxon>Brassicales</taxon>
        <taxon>Brassicaceae</taxon>
        <taxon>Brassiceae</taxon>
        <taxon>Brassica</taxon>
    </lineage>
</organism>
<feature type="compositionally biased region" description="Basic and acidic residues" evidence="2">
    <location>
        <begin position="181"/>
        <end position="207"/>
    </location>
</feature>
<feature type="region of interest" description="Disordered" evidence="2">
    <location>
        <begin position="169"/>
        <end position="250"/>
    </location>
</feature>
<reference evidence="3" key="1">
    <citation type="submission" date="2019-12" db="EMBL/GenBank/DDBJ databases">
        <title>Genome sequencing and annotation of Brassica cretica.</title>
        <authorList>
            <person name="Studholme D.J."/>
            <person name="Sarris P."/>
        </authorList>
    </citation>
    <scope>NUCLEOTIDE SEQUENCE</scope>
    <source>
        <strain evidence="3">PFS-109/04</strain>
        <tissue evidence="3">Leaf</tissue>
    </source>
</reference>
<proteinExistence type="predicted"/>
<dbReference type="AlphaFoldDB" id="A0A8S9N8D1"/>
<accession>A0A8S9N8D1</accession>